<dbReference type="PANTHER" id="PTHR46006">
    <property type="entry name" value="RHO GUANINE NUCLEOTIDE EXCHANGE FACTOR AT 64C, ISOFORM A"/>
    <property type="match status" value="1"/>
</dbReference>
<evidence type="ECO:0000256" key="1">
    <source>
        <dbReference type="ARBA" id="ARBA00004496"/>
    </source>
</evidence>
<evidence type="ECO:0000256" key="2">
    <source>
        <dbReference type="ARBA" id="ARBA00022490"/>
    </source>
</evidence>
<dbReference type="InterPro" id="IPR051480">
    <property type="entry name" value="Endocytic_GEF_Adapter"/>
</dbReference>
<keyword evidence="5" id="KW-1185">Reference proteome</keyword>
<dbReference type="CDD" id="cd00160">
    <property type="entry name" value="RhoGEF"/>
    <property type="match status" value="1"/>
</dbReference>
<evidence type="ECO:0000259" key="4">
    <source>
        <dbReference type="PROSITE" id="PS50010"/>
    </source>
</evidence>
<feature type="region of interest" description="Disordered" evidence="3">
    <location>
        <begin position="983"/>
        <end position="1010"/>
    </location>
</feature>
<dbReference type="PANTHER" id="PTHR46006:SF5">
    <property type="entry name" value="DH DOMAIN-CONTAINING PROTEIN"/>
    <property type="match status" value="1"/>
</dbReference>
<dbReference type="InterPro" id="IPR000219">
    <property type="entry name" value="DH_dom"/>
</dbReference>
<proteinExistence type="predicted"/>
<accession>A0ABM0M817</accession>
<feature type="compositionally biased region" description="Basic and acidic residues" evidence="3">
    <location>
        <begin position="379"/>
        <end position="389"/>
    </location>
</feature>
<keyword evidence="2" id="KW-0963">Cytoplasm</keyword>
<feature type="compositionally biased region" description="Acidic residues" evidence="3">
    <location>
        <begin position="995"/>
        <end position="1007"/>
    </location>
</feature>
<reference evidence="6" key="1">
    <citation type="submission" date="2025-08" db="UniProtKB">
        <authorList>
            <consortium name="RefSeq"/>
        </authorList>
    </citation>
    <scope>IDENTIFICATION</scope>
    <source>
        <tissue evidence="6">Testes</tissue>
    </source>
</reference>
<evidence type="ECO:0000313" key="6">
    <source>
        <dbReference type="RefSeq" id="XP_006816158.1"/>
    </source>
</evidence>
<feature type="compositionally biased region" description="Basic and acidic residues" evidence="3">
    <location>
        <begin position="1060"/>
        <end position="1077"/>
    </location>
</feature>
<evidence type="ECO:0000256" key="3">
    <source>
        <dbReference type="SAM" id="MobiDB-lite"/>
    </source>
</evidence>
<feature type="region of interest" description="Disordered" evidence="3">
    <location>
        <begin position="1034"/>
        <end position="1079"/>
    </location>
</feature>
<dbReference type="PROSITE" id="PS50010">
    <property type="entry name" value="DH_2"/>
    <property type="match status" value="1"/>
</dbReference>
<dbReference type="GeneID" id="102809911"/>
<dbReference type="Proteomes" id="UP000694865">
    <property type="component" value="Unplaced"/>
</dbReference>
<comment type="subcellular location">
    <subcellularLocation>
        <location evidence="1">Cytoplasm</location>
    </subcellularLocation>
</comment>
<sequence>MGSTSRGSSDVDFSSYLYGNAGQSDGISEAELTPADLINDIEYNVKQKENYEFGFDVDDFLPVEPTSKRETGEYLGVELSQNSQNSDEIPCRYQLEYPRMIHKSVVKPVADFLKCVDTLKDGEYAINIDKNNVNCDDNVVNGFIGSINEHDINQNEECSINASCLNVHHTNGIITDTSDVNAETSDINAVASDINAKTSGVITATSDVNADTSGIITVTSDVNADTSSIITVTSNVNVDTSDINAVASDVNAETSGIIEDTSNSNTEIGVINENIHDVNADTCVTNAITGDINIATSHKNDINSDANDITAADDVYTNKDDVIVLNTETHTNIMKENIHRISIDSVDSEVMYHTMGLRDQSRNNSRTSSPSQNDSFGSYDDKVMARKESMSSSDETSSQSAQHSGAALENERKIKWRRKRRIPNGTSGEKDSNADHSSSSLESESAFTRVTHGGSDVPRNGRLVDSGNKNKTDDTRSNIKGLSCNSDHDQSREYDENKLKDRVSDENSDALRDTQASYVSDISPIITKKIPLLTDKKVDEKIEHSFRSVSPINIGREDTNNNRPLTDHPTRLFPPAVSLVLESYRVRREKSKERSMTIGPVKSLPSVGGPTNRVSPSHVRGCRSPIVEVIRGALTSGRCESPSPRLKYEKDKFQLPSFFQFKEMRQLGLLPQYDKENASPVHAVRQRSISLSNPRKISVTVGVQTGDGKVLSDTDAVKSSSAQVSAKKQREEGGMLDSVLKEKVQNISMEVEDVFRQKYLAEVESERDNEIKINKSENLDQLKSEMEDLSKMIQDDRPKEKDRILLESEVIIEKNIKECAIQTFMIDNKDCIVTERDGNCDAEQEHFHHRHVVELKDAVVDESLSVHLPVTKVLPINSEKEFHEFDEQVEIKKKEYDTGDNREVRDVLSNIEIEPESKKSDNELELIGEEEVGHRSVSGDSTELLLGNYRDDVMLEKEHKEGDANDDPATGIVNDALPVDALPNGIDAEHCSSNDELEDEENDDFYDDGSPLQCKFDSEKTAIRRRPAIKVKFNSVDKEHHDEESRNGEISSESSSDTDTETRIKQHLIEKPKQEFKNRKRKMSCGQLIAELLLTQQDQDQVRENIKSVMEKQTPPSKPAKLISRQRKFGSIVAPNILPPIMDEKPTPPMPRKNIERTDSGLGMENGESFKNVLLESTISCEDCSSDVVVVGEQIMGGDNTVCNKCKKRRLERKETILEIVQTEISYGDDLKVIQDQFFIPMKSNGLLTDDQLDCVFLNLEELIKCNDKLADILQDAMDDAAEDGDEDYVTMSVGHIFLENINLFLPFEEFCINQAVASALLTSLEAEKSLLRLFLQVSQQENIELRKLHLKSFLMGPVQRVMKYPLLLSRLYKTTPEGHEDLPKIKEAQQKIEVILDNINKKSKTVPVLGKVKPKLQKRGFSSFLLPFNTSVTELKKLSLDTLGWKKDEVKFLKSSRLQCAQPTDQLWGRVKKTDLQFKAVHVLLVLHGEEISNYQCDDESDEESKRPAFPGNTVVKQAALVIYKDRTNEKFLLYRNPLLLDRCVVSSEIGTDEMFEVVDMTSNDVLVFKTDGAKESQLWLRLIKNQAKNLGHWRRRRNAMANIMITSMSRS</sequence>
<dbReference type="RefSeq" id="XP_006816158.1">
    <property type="nucleotide sequence ID" value="XM_006816095.1"/>
</dbReference>
<feature type="compositionally biased region" description="Basic and acidic residues" evidence="3">
    <location>
        <begin position="468"/>
        <end position="477"/>
    </location>
</feature>
<organism evidence="5 6">
    <name type="scientific">Saccoglossus kowalevskii</name>
    <name type="common">Acorn worm</name>
    <dbReference type="NCBI Taxonomy" id="10224"/>
    <lineage>
        <taxon>Eukaryota</taxon>
        <taxon>Metazoa</taxon>
        <taxon>Hemichordata</taxon>
        <taxon>Enteropneusta</taxon>
        <taxon>Harrimaniidae</taxon>
        <taxon>Saccoglossus</taxon>
    </lineage>
</organism>
<feature type="compositionally biased region" description="Low complexity" evidence="3">
    <location>
        <begin position="390"/>
        <end position="404"/>
    </location>
</feature>
<name>A0ABM0M817_SACKO</name>
<dbReference type="Pfam" id="PF00621">
    <property type="entry name" value="RhoGEF"/>
    <property type="match status" value="1"/>
</dbReference>
<gene>
    <name evidence="6" type="primary">LOC102809911</name>
</gene>
<feature type="region of interest" description="Disordered" evidence="3">
    <location>
        <begin position="356"/>
        <end position="511"/>
    </location>
</feature>
<protein>
    <submittedName>
        <fullName evidence="6">Uncharacterized protein LOC102809911</fullName>
    </submittedName>
</protein>
<dbReference type="InterPro" id="IPR035899">
    <property type="entry name" value="DBL_dom_sf"/>
</dbReference>
<dbReference type="SUPFAM" id="SSF48065">
    <property type="entry name" value="DBL homology domain (DH-domain)"/>
    <property type="match status" value="1"/>
</dbReference>
<feature type="compositionally biased region" description="Polar residues" evidence="3">
    <location>
        <begin position="362"/>
        <end position="376"/>
    </location>
</feature>
<feature type="compositionally biased region" description="Basic and acidic residues" evidence="3">
    <location>
        <begin position="1035"/>
        <end position="1047"/>
    </location>
</feature>
<feature type="domain" description="DH" evidence="4">
    <location>
        <begin position="1212"/>
        <end position="1403"/>
    </location>
</feature>
<dbReference type="Gene3D" id="1.20.900.10">
    <property type="entry name" value="Dbl homology (DH) domain"/>
    <property type="match status" value="1"/>
</dbReference>
<feature type="compositionally biased region" description="Basic and acidic residues" evidence="3">
    <location>
        <begin position="486"/>
        <end position="511"/>
    </location>
</feature>
<dbReference type="SMART" id="SM00325">
    <property type="entry name" value="RhoGEF"/>
    <property type="match status" value="1"/>
</dbReference>
<feature type="region of interest" description="Disordered" evidence="3">
    <location>
        <begin position="591"/>
        <end position="619"/>
    </location>
</feature>
<evidence type="ECO:0000313" key="5">
    <source>
        <dbReference type="Proteomes" id="UP000694865"/>
    </source>
</evidence>